<dbReference type="RefSeq" id="WP_374039120.1">
    <property type="nucleotide sequence ID" value="NZ_CP169082.1"/>
</dbReference>
<dbReference type="Proteomes" id="UP001596152">
    <property type="component" value="Unassembled WGS sequence"/>
</dbReference>
<dbReference type="Pfam" id="PF01936">
    <property type="entry name" value="NYN"/>
    <property type="match status" value="1"/>
</dbReference>
<keyword evidence="3" id="KW-1185">Reference proteome</keyword>
<name>A0ABW0FR41_9CAUL</name>
<dbReference type="InterPro" id="IPR021139">
    <property type="entry name" value="NYN"/>
</dbReference>
<dbReference type="Gene3D" id="3.40.50.1010">
    <property type="entry name" value="5'-nuclease"/>
    <property type="match status" value="1"/>
</dbReference>
<comment type="caution">
    <text evidence="2">The sequence shown here is derived from an EMBL/GenBank/DDBJ whole genome shotgun (WGS) entry which is preliminary data.</text>
</comment>
<accession>A0ABW0FR41</accession>
<protein>
    <submittedName>
        <fullName evidence="2">NYN domain-containing protein</fullName>
    </submittedName>
</protein>
<evidence type="ECO:0000313" key="2">
    <source>
        <dbReference type="EMBL" id="MFC5343127.1"/>
    </source>
</evidence>
<sequence>MAKVRVFVDFWNFQLGWNQNVRPDANAQKTFVPISWEKLAPTLLAELPTVLGTQPGSPINFRGVNVYASVNPQPGSKDEGLKNFLARNLSQMSGYTVHCVDRKERRSTDASGAPTSRFVEKGVDTKIVTDLFAGAINDSYDVALLISNDADFVPAIQTIQERLDRQIIHVGFRRGGDEIRASCWGHVILDGDVSERLSG</sequence>
<organism evidence="2 3">
    <name type="scientific">Brevundimonas staleyi</name>
    <dbReference type="NCBI Taxonomy" id="74326"/>
    <lineage>
        <taxon>Bacteria</taxon>
        <taxon>Pseudomonadati</taxon>
        <taxon>Pseudomonadota</taxon>
        <taxon>Alphaproteobacteria</taxon>
        <taxon>Caulobacterales</taxon>
        <taxon>Caulobacteraceae</taxon>
        <taxon>Brevundimonas</taxon>
    </lineage>
</organism>
<proteinExistence type="predicted"/>
<evidence type="ECO:0000313" key="3">
    <source>
        <dbReference type="Proteomes" id="UP001596152"/>
    </source>
</evidence>
<reference evidence="3" key="1">
    <citation type="journal article" date="2019" name="Int. J. Syst. Evol. Microbiol.">
        <title>The Global Catalogue of Microorganisms (GCM) 10K type strain sequencing project: providing services to taxonomists for standard genome sequencing and annotation.</title>
        <authorList>
            <consortium name="The Broad Institute Genomics Platform"/>
            <consortium name="The Broad Institute Genome Sequencing Center for Infectious Disease"/>
            <person name="Wu L."/>
            <person name="Ma J."/>
        </authorList>
    </citation>
    <scope>NUCLEOTIDE SEQUENCE [LARGE SCALE GENOMIC DNA]</scope>
    <source>
        <strain evidence="3">JCM 12125</strain>
    </source>
</reference>
<feature type="domain" description="NYN" evidence="1">
    <location>
        <begin position="65"/>
        <end position="182"/>
    </location>
</feature>
<gene>
    <name evidence="2" type="ORF">ACFPIE_04325</name>
</gene>
<dbReference type="EMBL" id="JBHSLF010000009">
    <property type="protein sequence ID" value="MFC5343127.1"/>
    <property type="molecule type" value="Genomic_DNA"/>
</dbReference>
<evidence type="ECO:0000259" key="1">
    <source>
        <dbReference type="Pfam" id="PF01936"/>
    </source>
</evidence>